<evidence type="ECO:0000313" key="7">
    <source>
        <dbReference type="Proteomes" id="UP000509322"/>
    </source>
</evidence>
<feature type="transmembrane region" description="Helical" evidence="1">
    <location>
        <begin position="7"/>
        <end position="29"/>
    </location>
</feature>
<evidence type="ECO:0000313" key="2">
    <source>
        <dbReference type="EMBL" id="QFG34735.1"/>
    </source>
</evidence>
<keyword evidence="1" id="KW-0472">Membrane</keyword>
<gene>
    <name evidence="4" type="ORF">BDE18_2507</name>
    <name evidence="2" type="ORF">ESD82_00415</name>
    <name evidence="3" type="ORF">HYQ43_00955</name>
</gene>
<evidence type="ECO:0000256" key="1">
    <source>
        <dbReference type="SAM" id="Phobius"/>
    </source>
</evidence>
<dbReference type="EMBL" id="RBLI01000002">
    <property type="protein sequence ID" value="RKS43692.1"/>
    <property type="molecule type" value="Genomic_DNA"/>
</dbReference>
<feature type="transmembrane region" description="Helical" evidence="1">
    <location>
        <begin position="35"/>
        <end position="54"/>
    </location>
</feature>
<evidence type="ECO:0000313" key="3">
    <source>
        <dbReference type="EMBL" id="QLH12917.1"/>
    </source>
</evidence>
<dbReference type="GeneID" id="51368999"/>
<reference evidence="3 7" key="3">
    <citation type="submission" date="2020-07" db="EMBL/GenBank/DDBJ databases">
        <title>The complete genome of Paracoccus pantotrophus ACCC 10489.</title>
        <authorList>
            <person name="Si Y."/>
        </authorList>
    </citation>
    <scope>NUCLEOTIDE SEQUENCE [LARGE SCALE GENOMIC DNA]</scope>
    <source>
        <strain evidence="3 7">ACCC10489</strain>
    </source>
</reference>
<keyword evidence="5" id="KW-1185">Reference proteome</keyword>
<organism evidence="3 7">
    <name type="scientific">Paracoccus pantotrophus</name>
    <name type="common">Thiosphaera pantotropha</name>
    <dbReference type="NCBI Taxonomy" id="82367"/>
    <lineage>
        <taxon>Bacteria</taxon>
        <taxon>Pseudomonadati</taxon>
        <taxon>Pseudomonadota</taxon>
        <taxon>Alphaproteobacteria</taxon>
        <taxon>Rhodobacterales</taxon>
        <taxon>Paracoccaceae</taxon>
        <taxon>Paracoccus</taxon>
    </lineage>
</organism>
<dbReference type="Proteomes" id="UP000273626">
    <property type="component" value="Unassembled WGS sequence"/>
</dbReference>
<keyword evidence="1" id="KW-1133">Transmembrane helix</keyword>
<dbReference type="RefSeq" id="WP_024843761.1">
    <property type="nucleotide sequence ID" value="NZ_CP038206.1"/>
</dbReference>
<dbReference type="Proteomes" id="UP000509322">
    <property type="component" value="Chromosome 1"/>
</dbReference>
<evidence type="ECO:0000313" key="4">
    <source>
        <dbReference type="EMBL" id="RKS43692.1"/>
    </source>
</evidence>
<evidence type="ECO:0000313" key="5">
    <source>
        <dbReference type="Proteomes" id="UP000273626"/>
    </source>
</evidence>
<sequence length="62" mass="6613">MTRLFMILLSISLTTLAGIGVIIVLAMGFYDLRAILLAAAGGAVIALPITWYVAMKLRDTMG</sequence>
<proteinExistence type="predicted"/>
<dbReference type="EMBL" id="CP058689">
    <property type="protein sequence ID" value="QLH12917.1"/>
    <property type="molecule type" value="Genomic_DNA"/>
</dbReference>
<dbReference type="Proteomes" id="UP000326453">
    <property type="component" value="Chromosome 2"/>
</dbReference>
<reference evidence="4 5" key="1">
    <citation type="submission" date="2018-10" db="EMBL/GenBank/DDBJ databases">
        <title>Genomic Encyclopedia of Archaeal and Bacterial Type Strains, Phase II (KMG-II): from individual species to whole genera.</title>
        <authorList>
            <person name="Goeker M."/>
        </authorList>
    </citation>
    <scope>NUCLEOTIDE SEQUENCE [LARGE SCALE GENOMIC DNA]</scope>
    <source>
        <strain evidence="5">ATCC 35512 / DSM 2944 / CIP 106514 / LMD 82.5 / NBRC 102493 / NCCB 82005 / GB17</strain>
        <strain evidence="4">DSM 2944</strain>
    </source>
</reference>
<dbReference type="AlphaFoldDB" id="A0A1I5FAS6"/>
<name>A0A1I5FAS6_PARPN</name>
<dbReference type="OrthoDB" id="7510999at2"/>
<keyword evidence="1" id="KW-0812">Transmembrane</keyword>
<reference evidence="2 6" key="2">
    <citation type="submission" date="2019-01" db="EMBL/GenBank/DDBJ databases">
        <title>Complete Genome Sequence and Annotation of the Paracoccus pantotrophus type strain DSM 2944.</title>
        <authorList>
            <person name="Bockwoldt J.A."/>
            <person name="Zimmermann M."/>
            <person name="Tiso T."/>
            <person name="Blank L.M."/>
        </authorList>
    </citation>
    <scope>NUCLEOTIDE SEQUENCE [LARGE SCALE GENOMIC DNA]</scope>
    <source>
        <strain evidence="2 6">DSM 2944</strain>
    </source>
</reference>
<evidence type="ECO:0000313" key="6">
    <source>
        <dbReference type="Proteomes" id="UP000326453"/>
    </source>
</evidence>
<accession>A0A1I5FAS6</accession>
<evidence type="ECO:0008006" key="8">
    <source>
        <dbReference type="Google" id="ProtNLM"/>
    </source>
</evidence>
<protein>
    <recommendedName>
        <fullName evidence="8">CTP synthetase</fullName>
    </recommendedName>
</protein>
<dbReference type="KEGG" id="ppan:ESD82_00415"/>
<dbReference type="EMBL" id="CP044423">
    <property type="protein sequence ID" value="QFG34735.1"/>
    <property type="molecule type" value="Genomic_DNA"/>
</dbReference>